<dbReference type="Proteomes" id="UP000240509">
    <property type="component" value="Unassembled WGS sequence"/>
</dbReference>
<feature type="transmembrane region" description="Helical" evidence="1">
    <location>
        <begin position="193"/>
        <end position="213"/>
    </location>
</feature>
<accession>A0A2T4U2Z7</accession>
<organism evidence="2 3">
    <name type="scientific">Alkalicoccus saliphilus</name>
    <dbReference type="NCBI Taxonomy" id="200989"/>
    <lineage>
        <taxon>Bacteria</taxon>
        <taxon>Bacillati</taxon>
        <taxon>Bacillota</taxon>
        <taxon>Bacilli</taxon>
        <taxon>Bacillales</taxon>
        <taxon>Bacillaceae</taxon>
        <taxon>Alkalicoccus</taxon>
    </lineage>
</organism>
<feature type="transmembrane region" description="Helical" evidence="1">
    <location>
        <begin position="165"/>
        <end position="187"/>
    </location>
</feature>
<sequence length="442" mass="49783">MNRLTIVIIMLLAIIFLFYSFITLPYIVEVMGVLTLLLYLLLVFRTKWLTLIISFLMVGSGFYLSLPDDSLREWSISFTSNLPLILLILTVPVLSIPLQIGKYDIFIKDLIKTYGRNPKKLYFTISLTFFFLGPILNLAVIKIVDSLLQRVNLPVAFLGKAYSRGFTATIAWSPFYAALLLVLLTLDMSLMEYLPYGIFLGILHLITANLVFMKESKNIDLNFDAGKNVRIRPLLELCTVFLTFFLTIYFLGSLFAIEMIPVIILSVVITAIIWSIYIGQTGEFFKETKYYGGVRIFGSANEVILFLSAGFFGAMAAQTTVGDSINILALQISDWSILLFIIFLISTTTVLAFFGIHQIVTITIFATSIAAEEAGISTVIFALILMSAWAIATLFSPITPVNVIITNILRVNIFKVILHWNGKFVLLLIFIYSLIIYGFYLY</sequence>
<feature type="transmembrane region" description="Helical" evidence="1">
    <location>
        <begin position="259"/>
        <end position="278"/>
    </location>
</feature>
<feature type="transmembrane region" description="Helical" evidence="1">
    <location>
        <begin position="78"/>
        <end position="101"/>
    </location>
</feature>
<feature type="transmembrane region" description="Helical" evidence="1">
    <location>
        <begin position="234"/>
        <end position="253"/>
    </location>
</feature>
<dbReference type="OrthoDB" id="3171527at2"/>
<feature type="transmembrane region" description="Helical" evidence="1">
    <location>
        <begin position="299"/>
        <end position="317"/>
    </location>
</feature>
<keyword evidence="1" id="KW-1133">Transmembrane helix</keyword>
<comment type="caution">
    <text evidence="2">The sequence shown here is derived from an EMBL/GenBank/DDBJ whole genome shotgun (WGS) entry which is preliminary data.</text>
</comment>
<keyword evidence="1" id="KW-0812">Transmembrane</keyword>
<feature type="transmembrane region" description="Helical" evidence="1">
    <location>
        <begin position="337"/>
        <end position="366"/>
    </location>
</feature>
<evidence type="ECO:0000313" key="2">
    <source>
        <dbReference type="EMBL" id="PTL37759.1"/>
    </source>
</evidence>
<dbReference type="AlphaFoldDB" id="A0A2T4U2Z7"/>
<dbReference type="RefSeq" id="WP_107585995.1">
    <property type="nucleotide sequence ID" value="NZ_PZJJ01000034.1"/>
</dbReference>
<protein>
    <submittedName>
        <fullName evidence="2">Uncharacterized protein</fullName>
    </submittedName>
</protein>
<feature type="transmembrane region" description="Helical" evidence="1">
    <location>
        <begin position="48"/>
        <end position="66"/>
    </location>
</feature>
<feature type="transmembrane region" description="Helical" evidence="1">
    <location>
        <begin position="418"/>
        <end position="440"/>
    </location>
</feature>
<feature type="transmembrane region" description="Helical" evidence="1">
    <location>
        <begin position="7"/>
        <end position="28"/>
    </location>
</feature>
<proteinExistence type="predicted"/>
<dbReference type="PRINTS" id="PR00173">
    <property type="entry name" value="EDTRNSPORT"/>
</dbReference>
<evidence type="ECO:0000256" key="1">
    <source>
        <dbReference type="SAM" id="Phobius"/>
    </source>
</evidence>
<gene>
    <name evidence="2" type="ORF">C6Y45_14715</name>
</gene>
<dbReference type="EMBL" id="PZJJ01000034">
    <property type="protein sequence ID" value="PTL37759.1"/>
    <property type="molecule type" value="Genomic_DNA"/>
</dbReference>
<feature type="transmembrane region" description="Helical" evidence="1">
    <location>
        <begin position="121"/>
        <end position="144"/>
    </location>
</feature>
<name>A0A2T4U2Z7_9BACI</name>
<evidence type="ECO:0000313" key="3">
    <source>
        <dbReference type="Proteomes" id="UP000240509"/>
    </source>
</evidence>
<keyword evidence="3" id="KW-1185">Reference proteome</keyword>
<reference evidence="2 3" key="1">
    <citation type="submission" date="2018-03" db="EMBL/GenBank/DDBJ databases">
        <title>Alkalicoccus saliphilus sp. nov., isolated from a mineral pool.</title>
        <authorList>
            <person name="Zhao B."/>
        </authorList>
    </citation>
    <scope>NUCLEOTIDE SEQUENCE [LARGE SCALE GENOMIC DNA]</scope>
    <source>
        <strain evidence="2 3">6AG</strain>
    </source>
</reference>
<keyword evidence="1" id="KW-0472">Membrane</keyword>